<evidence type="ECO:0000256" key="1">
    <source>
        <dbReference type="SAM" id="MobiDB-lite"/>
    </source>
</evidence>
<comment type="caution">
    <text evidence="2">The sequence shown here is derived from an EMBL/GenBank/DDBJ whole genome shotgun (WGS) entry which is preliminary data.</text>
</comment>
<evidence type="ECO:0000313" key="2">
    <source>
        <dbReference type="EMBL" id="GAU93454.1"/>
    </source>
</evidence>
<dbReference type="Proteomes" id="UP000186922">
    <property type="component" value="Unassembled WGS sequence"/>
</dbReference>
<keyword evidence="3" id="KW-1185">Reference proteome</keyword>
<sequence length="116" mass="13137">MEDNFRGMSGEREEEEVSGKKENVGKKYRAAGGRIVTKRRTVLPSEIQQKASTCMVSSGASVMQYVHDRSTTDPLNRHIQKCGVKDNQPKITGLLEMRKLHLVATQEVYKEETLKK</sequence>
<organism evidence="2 3">
    <name type="scientific">Ramazzottius varieornatus</name>
    <name type="common">Water bear</name>
    <name type="synonym">Tardigrade</name>
    <dbReference type="NCBI Taxonomy" id="947166"/>
    <lineage>
        <taxon>Eukaryota</taxon>
        <taxon>Metazoa</taxon>
        <taxon>Ecdysozoa</taxon>
        <taxon>Tardigrada</taxon>
        <taxon>Eutardigrada</taxon>
        <taxon>Parachela</taxon>
        <taxon>Hypsibioidea</taxon>
        <taxon>Ramazzottiidae</taxon>
        <taxon>Ramazzottius</taxon>
    </lineage>
</organism>
<name>A0A1D1UUW3_RAMVA</name>
<protein>
    <submittedName>
        <fullName evidence="2">Uncharacterized protein</fullName>
    </submittedName>
</protein>
<accession>A0A1D1UUW3</accession>
<proteinExistence type="predicted"/>
<dbReference type="EMBL" id="BDGG01000002">
    <property type="protein sequence ID" value="GAU93454.1"/>
    <property type="molecule type" value="Genomic_DNA"/>
</dbReference>
<reference evidence="2 3" key="1">
    <citation type="journal article" date="2016" name="Nat. Commun.">
        <title>Extremotolerant tardigrade genome and improved radiotolerance of human cultured cells by tardigrade-unique protein.</title>
        <authorList>
            <person name="Hashimoto T."/>
            <person name="Horikawa D.D."/>
            <person name="Saito Y."/>
            <person name="Kuwahara H."/>
            <person name="Kozuka-Hata H."/>
            <person name="Shin-I T."/>
            <person name="Minakuchi Y."/>
            <person name="Ohishi K."/>
            <person name="Motoyama A."/>
            <person name="Aizu T."/>
            <person name="Enomoto A."/>
            <person name="Kondo K."/>
            <person name="Tanaka S."/>
            <person name="Hara Y."/>
            <person name="Koshikawa S."/>
            <person name="Sagara H."/>
            <person name="Miura T."/>
            <person name="Yokobori S."/>
            <person name="Miyagawa K."/>
            <person name="Suzuki Y."/>
            <person name="Kubo T."/>
            <person name="Oyama M."/>
            <person name="Kohara Y."/>
            <person name="Fujiyama A."/>
            <person name="Arakawa K."/>
            <person name="Katayama T."/>
            <person name="Toyoda A."/>
            <person name="Kunieda T."/>
        </authorList>
    </citation>
    <scope>NUCLEOTIDE SEQUENCE [LARGE SCALE GENOMIC DNA]</scope>
    <source>
        <strain evidence="2 3">YOKOZUNA-1</strain>
    </source>
</reference>
<feature type="region of interest" description="Disordered" evidence="1">
    <location>
        <begin position="1"/>
        <end position="25"/>
    </location>
</feature>
<gene>
    <name evidence="2" type="primary">RvY_05391-1</name>
    <name evidence="2" type="synonym">RvY_05391.1</name>
    <name evidence="2" type="ORF">RvY_05391</name>
</gene>
<evidence type="ECO:0000313" key="3">
    <source>
        <dbReference type="Proteomes" id="UP000186922"/>
    </source>
</evidence>
<dbReference type="AlphaFoldDB" id="A0A1D1UUW3"/>